<protein>
    <submittedName>
        <fullName evidence="1">Uncharacterized protein</fullName>
    </submittedName>
</protein>
<organism evidence="1 2">
    <name type="scientific">Rhizophagus clarus</name>
    <dbReference type="NCBI Taxonomy" id="94130"/>
    <lineage>
        <taxon>Eukaryota</taxon>
        <taxon>Fungi</taxon>
        <taxon>Fungi incertae sedis</taxon>
        <taxon>Mucoromycota</taxon>
        <taxon>Glomeromycotina</taxon>
        <taxon>Glomeromycetes</taxon>
        <taxon>Glomerales</taxon>
        <taxon>Glomeraceae</taxon>
        <taxon>Rhizophagus</taxon>
    </lineage>
</organism>
<accession>A0A2Z6S548</accession>
<sequence length="86" mass="10048">MIDLKNIKQRYTNVSKDLSDLYENTFGVAGKFNFPAGFDVANTTIERWVSLISQKRSDKDVNKRENNLTSLQRFIHGFIDRSRHKI</sequence>
<proteinExistence type="predicted"/>
<evidence type="ECO:0000313" key="1">
    <source>
        <dbReference type="EMBL" id="GBC09621.1"/>
    </source>
</evidence>
<gene>
    <name evidence="1" type="ORF">RclHR1_00900007</name>
</gene>
<name>A0A2Z6S548_9GLOM</name>
<dbReference type="AlphaFoldDB" id="A0A2Z6S548"/>
<reference evidence="1 2" key="1">
    <citation type="submission" date="2017-11" db="EMBL/GenBank/DDBJ databases">
        <title>The genome of Rhizophagus clarus HR1 reveals common genetic basis of auxotrophy among arbuscular mycorrhizal fungi.</title>
        <authorList>
            <person name="Kobayashi Y."/>
        </authorList>
    </citation>
    <scope>NUCLEOTIDE SEQUENCE [LARGE SCALE GENOMIC DNA]</scope>
    <source>
        <strain evidence="1 2">HR1</strain>
    </source>
</reference>
<dbReference type="EMBL" id="BEXD01004315">
    <property type="protein sequence ID" value="GBC09621.1"/>
    <property type="molecule type" value="Genomic_DNA"/>
</dbReference>
<evidence type="ECO:0000313" key="2">
    <source>
        <dbReference type="Proteomes" id="UP000247702"/>
    </source>
</evidence>
<comment type="caution">
    <text evidence="1">The sequence shown here is derived from an EMBL/GenBank/DDBJ whole genome shotgun (WGS) entry which is preliminary data.</text>
</comment>
<keyword evidence="2" id="KW-1185">Reference proteome</keyword>
<dbReference type="Proteomes" id="UP000247702">
    <property type="component" value="Unassembled WGS sequence"/>
</dbReference>